<dbReference type="Pfam" id="PF00005">
    <property type="entry name" value="ABC_tran"/>
    <property type="match status" value="2"/>
</dbReference>
<evidence type="ECO:0000313" key="13">
    <source>
        <dbReference type="EMBL" id="CAD5112773.1"/>
    </source>
</evidence>
<name>A0A7I8V8V8_9ANNE</name>
<dbReference type="InterPro" id="IPR036640">
    <property type="entry name" value="ABC1_TM_sf"/>
</dbReference>
<dbReference type="AlphaFoldDB" id="A0A7I8V8V8"/>
<dbReference type="GO" id="GO:0016020">
    <property type="term" value="C:membrane"/>
    <property type="evidence" value="ECO:0007669"/>
    <property type="project" value="UniProtKB-SubCell"/>
</dbReference>
<keyword evidence="3" id="KW-0813">Transport</keyword>
<feature type="transmembrane region" description="Helical" evidence="10">
    <location>
        <begin position="352"/>
        <end position="377"/>
    </location>
</feature>
<comment type="similarity">
    <text evidence="2">Belongs to the ABC transporter superfamily. ABCC family. Conjugate transporter (TC 3.A.1.208) subfamily.</text>
</comment>
<feature type="transmembrane region" description="Helical" evidence="10">
    <location>
        <begin position="92"/>
        <end position="112"/>
    </location>
</feature>
<feature type="transmembrane region" description="Helical" evidence="10">
    <location>
        <begin position="670"/>
        <end position="690"/>
    </location>
</feature>
<evidence type="ECO:0000256" key="9">
    <source>
        <dbReference type="ARBA" id="ARBA00023136"/>
    </source>
</evidence>
<feature type="domain" description="ABC transporter" evidence="11">
    <location>
        <begin position="411"/>
        <end position="634"/>
    </location>
</feature>
<dbReference type="CDD" id="cd03244">
    <property type="entry name" value="ABCC_MRP_domain2"/>
    <property type="match status" value="1"/>
</dbReference>
<feature type="transmembrane region" description="Helical" evidence="10">
    <location>
        <begin position="132"/>
        <end position="154"/>
    </location>
</feature>
<dbReference type="Gene3D" id="3.40.50.300">
    <property type="entry name" value="P-loop containing nucleotide triphosphate hydrolases"/>
    <property type="match status" value="2"/>
</dbReference>
<protein>
    <submittedName>
        <fullName evidence="13">DgyrCDS1985</fullName>
    </submittedName>
</protein>
<evidence type="ECO:0000256" key="2">
    <source>
        <dbReference type="ARBA" id="ARBA00009726"/>
    </source>
</evidence>
<dbReference type="InterPro" id="IPR050173">
    <property type="entry name" value="ABC_transporter_C-like"/>
</dbReference>
<evidence type="ECO:0000256" key="6">
    <source>
        <dbReference type="ARBA" id="ARBA00022741"/>
    </source>
</evidence>
<evidence type="ECO:0000259" key="12">
    <source>
        <dbReference type="PROSITE" id="PS50929"/>
    </source>
</evidence>
<dbReference type="SUPFAM" id="SSF90123">
    <property type="entry name" value="ABC transporter transmembrane region"/>
    <property type="match status" value="2"/>
</dbReference>
<evidence type="ECO:0000256" key="5">
    <source>
        <dbReference type="ARBA" id="ARBA00022737"/>
    </source>
</evidence>
<evidence type="ECO:0000313" key="14">
    <source>
        <dbReference type="Proteomes" id="UP000549394"/>
    </source>
</evidence>
<dbReference type="InterPro" id="IPR011527">
    <property type="entry name" value="ABC1_TM_dom"/>
</dbReference>
<reference evidence="13 14" key="1">
    <citation type="submission" date="2020-08" db="EMBL/GenBank/DDBJ databases">
        <authorList>
            <person name="Hejnol A."/>
        </authorList>
    </citation>
    <scope>NUCLEOTIDE SEQUENCE [LARGE SCALE GENOMIC DNA]</scope>
</reference>
<dbReference type="GO" id="GO:0016887">
    <property type="term" value="F:ATP hydrolysis activity"/>
    <property type="evidence" value="ECO:0007669"/>
    <property type="project" value="InterPro"/>
</dbReference>
<keyword evidence="9 10" id="KW-0472">Membrane</keyword>
<evidence type="ECO:0000256" key="4">
    <source>
        <dbReference type="ARBA" id="ARBA00022692"/>
    </source>
</evidence>
<organism evidence="13 14">
    <name type="scientific">Dimorphilus gyrociliatus</name>
    <dbReference type="NCBI Taxonomy" id="2664684"/>
    <lineage>
        <taxon>Eukaryota</taxon>
        <taxon>Metazoa</taxon>
        <taxon>Spiralia</taxon>
        <taxon>Lophotrochozoa</taxon>
        <taxon>Annelida</taxon>
        <taxon>Polychaeta</taxon>
        <taxon>Polychaeta incertae sedis</taxon>
        <taxon>Dinophilidae</taxon>
        <taxon>Dimorphilus</taxon>
    </lineage>
</organism>
<dbReference type="InterPro" id="IPR003593">
    <property type="entry name" value="AAA+_ATPase"/>
</dbReference>
<dbReference type="InterPro" id="IPR017871">
    <property type="entry name" value="ABC_transporter-like_CS"/>
</dbReference>
<dbReference type="InterPro" id="IPR027417">
    <property type="entry name" value="P-loop_NTPase"/>
</dbReference>
<dbReference type="FunFam" id="3.40.50.300:FF:000838">
    <property type="entry name" value="ABC multidrug transporter (Eurofung)"/>
    <property type="match status" value="1"/>
</dbReference>
<keyword evidence="4 10" id="KW-0812">Transmembrane</keyword>
<dbReference type="PROSITE" id="PS00211">
    <property type="entry name" value="ABC_TRANSPORTER_1"/>
    <property type="match status" value="2"/>
</dbReference>
<evidence type="ECO:0000256" key="1">
    <source>
        <dbReference type="ARBA" id="ARBA00004141"/>
    </source>
</evidence>
<keyword evidence="7" id="KW-0067">ATP-binding</keyword>
<feature type="transmembrane region" description="Helical" evidence="10">
    <location>
        <begin position="893"/>
        <end position="915"/>
    </location>
</feature>
<feature type="transmembrane region" description="Helical" evidence="10">
    <location>
        <begin position="208"/>
        <end position="228"/>
    </location>
</feature>
<dbReference type="PROSITE" id="PS50893">
    <property type="entry name" value="ABC_TRANSPORTER_2"/>
    <property type="match status" value="2"/>
</dbReference>
<feature type="domain" description="ABC transmembrane type-1" evidence="12">
    <location>
        <begin position="668"/>
        <end position="951"/>
    </location>
</feature>
<comment type="caution">
    <text evidence="13">The sequence shown here is derived from an EMBL/GenBank/DDBJ whole genome shotgun (WGS) entry which is preliminary data.</text>
</comment>
<evidence type="ECO:0000256" key="7">
    <source>
        <dbReference type="ARBA" id="ARBA00022840"/>
    </source>
</evidence>
<evidence type="ECO:0000256" key="3">
    <source>
        <dbReference type="ARBA" id="ARBA00022448"/>
    </source>
</evidence>
<feature type="domain" description="ABC transporter" evidence="11">
    <location>
        <begin position="987"/>
        <end position="1220"/>
    </location>
</feature>
<feature type="domain" description="ABC transmembrane type-1" evidence="12">
    <location>
        <begin position="94"/>
        <end position="361"/>
    </location>
</feature>
<dbReference type="CDD" id="cd03250">
    <property type="entry name" value="ABCC_MRP_domain1"/>
    <property type="match status" value="1"/>
</dbReference>
<dbReference type="PANTHER" id="PTHR24223:SF456">
    <property type="entry name" value="MULTIDRUG RESISTANCE-ASSOCIATED PROTEIN LETHAL(2)03659"/>
    <property type="match status" value="1"/>
</dbReference>
<keyword evidence="8 10" id="KW-1133">Transmembrane helix</keyword>
<dbReference type="SMART" id="SM00382">
    <property type="entry name" value="AAA"/>
    <property type="match status" value="2"/>
</dbReference>
<dbReference type="PANTHER" id="PTHR24223">
    <property type="entry name" value="ATP-BINDING CASSETTE SUB-FAMILY C"/>
    <property type="match status" value="1"/>
</dbReference>
<dbReference type="Pfam" id="PF00664">
    <property type="entry name" value="ABC_membrane"/>
    <property type="match status" value="2"/>
</dbReference>
<feature type="transmembrane region" description="Helical" evidence="10">
    <location>
        <begin position="710"/>
        <end position="736"/>
    </location>
</feature>
<dbReference type="Gene3D" id="1.20.1560.10">
    <property type="entry name" value="ABC transporter type 1, transmembrane domain"/>
    <property type="match status" value="2"/>
</dbReference>
<feature type="transmembrane region" description="Helical" evidence="10">
    <location>
        <begin position="782"/>
        <end position="807"/>
    </location>
</feature>
<evidence type="ECO:0000259" key="11">
    <source>
        <dbReference type="PROSITE" id="PS50893"/>
    </source>
</evidence>
<keyword evidence="6" id="KW-0547">Nucleotide-binding</keyword>
<dbReference type="EMBL" id="CAJFCJ010000003">
    <property type="protein sequence ID" value="CAD5112773.1"/>
    <property type="molecule type" value="Genomic_DNA"/>
</dbReference>
<keyword evidence="5" id="KW-0677">Repeat</keyword>
<dbReference type="PROSITE" id="PS50929">
    <property type="entry name" value="ABC_TM1F"/>
    <property type="match status" value="2"/>
</dbReference>
<proteinExistence type="inferred from homology"/>
<dbReference type="FunFam" id="3.40.50.300:FF:000973">
    <property type="entry name" value="Multidrug resistance-associated protein 4"/>
    <property type="match status" value="1"/>
</dbReference>
<dbReference type="Proteomes" id="UP000549394">
    <property type="component" value="Unassembled WGS sequence"/>
</dbReference>
<sequence length="1227" mass="139529">METTRLIEKSQECPYVKANIFSRLCFWWMTSFIRRGAKEELVPETVFETLPELKSLPAYEEYRVFSRREEIKDKELRMGTVMNAVRKLVCKYLAWSVFLNSMTDLLVLASTISYYQLLRQFSLNTMVVPLEYGLLSGIFLIHLLADILITYCNFLELVGGLRAKTIIRGVIYQKLLSVSKTAKHNVTSGRILTLITSDTEQVMDCLSFLQFIITSPVMSIVLVIIISMEIGFNVTIVMIITLAVIVFIQTILSYLSGSYYGWITFFSDKRVNSVRELCSAIKLIKMNAWERNFEGKIKEQRRKELLVNFKSLIIEAIPNAMGIVAPHIVLFAVLASMYWFKQIEHLNVAQFLYISLMLGTFEDHLFNTFATAMFHIAEAYESLERIMEFLKLPDRENKIVRDDSSENEQTIALEDVSATWDDNVDTPILKNINLSMKPGQVYCVIGTIGCGKSTLLQVLMGELNTLSGSIIRKGRLNYSPQEPWVFGDTIRENVIFGEPLDLVKLQTVYEVSKLIEDIGKFPLKDQTIVGERGLKVSGGQRARISLARALYRESDIYLLDDPLSALDANIGEHVFQFAIKDYLKSKTVLLVTHQTQYLKNVDKSLIISDGEMSEYTVDKDEDEQLQILSKEVYKVGKHDDATEKKDYLERTGQGFVNWGVHWYYMKKGSLFLLFLGVLFLLVVLFITLIIDKNTAEVIELNFGNYAAYRQALIFYAAGIGFLTLASLGVEFIFAAFNTRASILIHADMLKEVIRAKMMFFDSQRIGVILNRFSKDIMAVDHVLFLVFATFIYLVLQLCFSVSFTLYVYPMSGISFALSIILIFIVFKFATKTIFVLKRLSSSSHSPVLSHVSDTIDGLTVIRCHDVQQRFWEKYSELLDENNRMILALNSSYFWLRTMITSIVFLILMATSIIMLRFTTLSVTLLGLVIQYILHVSEPLQTIFQTFIRMEDAFTSVERVIDYTELDKEKKEFKELPTDMMWPRNGSLTFKNVSLKYEGTDDYALKNFSLEIESGKKVGIVGRTGAGKSTIVSAILRLVEPEGEIILDGINLFNLPLAIARSSVSTIPQDMYLFTGTVRSNIDPNSIYSDQEIWNSLECVGMAPKIKLLPDTIYAKVVDNGGNFSVGEKQMLSLARAFLRKANVLILDEATANIDNETDTLIQDCIREHFHYCTIITIAHRIKTIMDYDMILVIDKGELVEKGTPDQLISSGGLFNELVKKSTDSVMA</sequence>
<dbReference type="OrthoDB" id="6500128at2759"/>
<dbReference type="GO" id="GO:0140359">
    <property type="term" value="F:ABC-type transporter activity"/>
    <property type="evidence" value="ECO:0007669"/>
    <property type="project" value="InterPro"/>
</dbReference>
<gene>
    <name evidence="13" type="ORF">DGYR_LOCUS1855</name>
</gene>
<dbReference type="SUPFAM" id="SSF52540">
    <property type="entry name" value="P-loop containing nucleoside triphosphate hydrolases"/>
    <property type="match status" value="2"/>
</dbReference>
<evidence type="ECO:0000256" key="8">
    <source>
        <dbReference type="ARBA" id="ARBA00022989"/>
    </source>
</evidence>
<feature type="transmembrane region" description="Helical" evidence="10">
    <location>
        <begin position="320"/>
        <end position="340"/>
    </location>
</feature>
<feature type="transmembrane region" description="Helical" evidence="10">
    <location>
        <begin position="813"/>
        <end position="836"/>
    </location>
</feature>
<accession>A0A7I8V8V8</accession>
<comment type="subcellular location">
    <subcellularLocation>
        <location evidence="1">Membrane</location>
        <topology evidence="1">Multi-pass membrane protein</topology>
    </subcellularLocation>
</comment>
<dbReference type="InterPro" id="IPR003439">
    <property type="entry name" value="ABC_transporter-like_ATP-bd"/>
</dbReference>
<evidence type="ECO:0000256" key="10">
    <source>
        <dbReference type="SAM" id="Phobius"/>
    </source>
</evidence>
<feature type="transmembrane region" description="Helical" evidence="10">
    <location>
        <begin position="234"/>
        <end position="255"/>
    </location>
</feature>
<keyword evidence="14" id="KW-1185">Reference proteome</keyword>
<dbReference type="GO" id="GO:0005524">
    <property type="term" value="F:ATP binding"/>
    <property type="evidence" value="ECO:0007669"/>
    <property type="project" value="UniProtKB-KW"/>
</dbReference>